<feature type="compositionally biased region" description="Acidic residues" evidence="1">
    <location>
        <begin position="549"/>
        <end position="559"/>
    </location>
</feature>
<evidence type="ECO:0000313" key="3">
    <source>
        <dbReference type="Proteomes" id="UP000256964"/>
    </source>
</evidence>
<proteinExistence type="predicted"/>
<dbReference type="OrthoDB" id="2804704at2759"/>
<sequence>MMSSYVHQALNITELVQNICQHLEDDRPSLAVLARTSKAFHEPAVGSLWHHLPNLVPLVKCFPPDAWKVKHKVIGLTRTLHPADWATFLKYSMLVRELGTYQGRRPGIRDIELHDNVVKRLAGLRPILILFPNVEKLNWLTMDLNAEALQYLLSMLGDRLKTLLIRRWLQGEKAERLLIECLPLIASRSSTLRELRIAPGTADPGASITFSSFVSNLAAIHTLEANAIPITAEAALALCGLPTLRRLSVWLADGAKWPSSGNTRVTSTTLTRVELCTTRGTYSAFSRTVFLPNIYELYLKLIGDPDPVPELFNSIRRQCSPQTLHFIDVGTVVRGRLSVASQRTTVVRSEDFRILFNFTELTQFSFSAECRHALDDALFVSMAEAWPKLFTLSVSCAAYCAYDTRPTFRALIHLAVNAPNLSSLGIDFDAQSWEDFADWDEEREEYETPRDEFFGELWRRASTSELRSLFVGTPPIQQAHTVAYMLARIFPDLERVDPDPMEDVEETLLHAHNRQRWYEVQRLLPLFGKMRRDERRRIRQRIRNRENVEESESDEEEVDFPFYGELSDDEFSMESPSEGDQDDFE</sequence>
<protein>
    <recommendedName>
        <fullName evidence="4">F-box domain-containing protein</fullName>
    </recommendedName>
</protein>
<feature type="compositionally biased region" description="Acidic residues" evidence="1">
    <location>
        <begin position="566"/>
        <end position="585"/>
    </location>
</feature>
<dbReference type="AlphaFoldDB" id="A0A371DLL3"/>
<dbReference type="InterPro" id="IPR032675">
    <property type="entry name" value="LRR_dom_sf"/>
</dbReference>
<evidence type="ECO:0008006" key="4">
    <source>
        <dbReference type="Google" id="ProtNLM"/>
    </source>
</evidence>
<dbReference type="Gene3D" id="3.80.10.10">
    <property type="entry name" value="Ribonuclease Inhibitor"/>
    <property type="match status" value="1"/>
</dbReference>
<evidence type="ECO:0000313" key="2">
    <source>
        <dbReference type="EMBL" id="RDX53423.1"/>
    </source>
</evidence>
<organism evidence="2 3">
    <name type="scientific">Lentinus brumalis</name>
    <dbReference type="NCBI Taxonomy" id="2498619"/>
    <lineage>
        <taxon>Eukaryota</taxon>
        <taxon>Fungi</taxon>
        <taxon>Dikarya</taxon>
        <taxon>Basidiomycota</taxon>
        <taxon>Agaricomycotina</taxon>
        <taxon>Agaricomycetes</taxon>
        <taxon>Polyporales</taxon>
        <taxon>Polyporaceae</taxon>
        <taxon>Lentinus</taxon>
    </lineage>
</organism>
<name>A0A371DLL3_9APHY</name>
<evidence type="ECO:0000256" key="1">
    <source>
        <dbReference type="SAM" id="MobiDB-lite"/>
    </source>
</evidence>
<feature type="region of interest" description="Disordered" evidence="1">
    <location>
        <begin position="544"/>
        <end position="585"/>
    </location>
</feature>
<keyword evidence="3" id="KW-1185">Reference proteome</keyword>
<accession>A0A371DLL3</accession>
<gene>
    <name evidence="2" type="ORF">OH76DRAFT_1553527</name>
</gene>
<reference evidence="2 3" key="1">
    <citation type="journal article" date="2018" name="Biotechnol. Biofuels">
        <title>Integrative visual omics of the white-rot fungus Polyporus brumalis exposes the biotechnological potential of its oxidative enzymes for delignifying raw plant biomass.</title>
        <authorList>
            <person name="Miyauchi S."/>
            <person name="Rancon A."/>
            <person name="Drula E."/>
            <person name="Hage H."/>
            <person name="Chaduli D."/>
            <person name="Favel A."/>
            <person name="Grisel S."/>
            <person name="Henrissat B."/>
            <person name="Herpoel-Gimbert I."/>
            <person name="Ruiz-Duenas F.J."/>
            <person name="Chevret D."/>
            <person name="Hainaut M."/>
            <person name="Lin J."/>
            <person name="Wang M."/>
            <person name="Pangilinan J."/>
            <person name="Lipzen A."/>
            <person name="Lesage-Meessen L."/>
            <person name="Navarro D."/>
            <person name="Riley R."/>
            <person name="Grigoriev I.V."/>
            <person name="Zhou S."/>
            <person name="Raouche S."/>
            <person name="Rosso M.N."/>
        </authorList>
    </citation>
    <scope>NUCLEOTIDE SEQUENCE [LARGE SCALE GENOMIC DNA]</scope>
    <source>
        <strain evidence="2 3">BRFM 1820</strain>
    </source>
</reference>
<dbReference type="EMBL" id="KZ857387">
    <property type="protein sequence ID" value="RDX53423.1"/>
    <property type="molecule type" value="Genomic_DNA"/>
</dbReference>
<dbReference type="Proteomes" id="UP000256964">
    <property type="component" value="Unassembled WGS sequence"/>
</dbReference>
<dbReference type="STRING" id="139420.A0A371DLL3"/>